<accession>A0A7Z8Y9H2</accession>
<gene>
    <name evidence="2" type="ORF">NCTC10327_01436</name>
</gene>
<proteinExistence type="predicted"/>
<evidence type="ECO:0000313" key="3">
    <source>
        <dbReference type="Proteomes" id="UP000269974"/>
    </source>
</evidence>
<dbReference type="AlphaFoldDB" id="A0A7Z8Y9H2"/>
<evidence type="ECO:0000313" key="2">
    <source>
        <dbReference type="EMBL" id="VDG76801.1"/>
    </source>
</evidence>
<keyword evidence="1" id="KW-0472">Membrane</keyword>
<comment type="caution">
    <text evidence="2">The sequence shown here is derived from an EMBL/GenBank/DDBJ whole genome shotgun (WGS) entry which is preliminary data.</text>
</comment>
<dbReference type="Proteomes" id="UP000269974">
    <property type="component" value="Unassembled WGS sequence"/>
</dbReference>
<evidence type="ECO:0000256" key="1">
    <source>
        <dbReference type="SAM" id="Phobius"/>
    </source>
</evidence>
<reference evidence="2 3" key="1">
    <citation type="submission" date="2018-11" db="EMBL/GenBank/DDBJ databases">
        <authorList>
            <consortium name="Pathogen Informatics"/>
        </authorList>
    </citation>
    <scope>NUCLEOTIDE SEQUENCE [LARGE SCALE GENOMIC DNA]</scope>
    <source>
        <strain evidence="2 3">NCTC10327</strain>
    </source>
</reference>
<keyword evidence="1" id="KW-0812">Transmembrane</keyword>
<dbReference type="EMBL" id="UYIO01000001">
    <property type="protein sequence ID" value="VDG76801.1"/>
    <property type="molecule type" value="Genomic_DNA"/>
</dbReference>
<feature type="transmembrane region" description="Helical" evidence="1">
    <location>
        <begin position="28"/>
        <end position="52"/>
    </location>
</feature>
<protein>
    <submittedName>
        <fullName evidence="2">Uncharacterized protein</fullName>
    </submittedName>
</protein>
<sequence>MGYYGPMDEKLDTTGLPRDLSDAVAYRWAALLAKITWAVLIIGIAIGVVFWVTASGDFGQDLGALSWCLTGAICVALMSVRQGILGERK</sequence>
<feature type="transmembrane region" description="Helical" evidence="1">
    <location>
        <begin position="64"/>
        <end position="80"/>
    </location>
</feature>
<keyword evidence="1" id="KW-1133">Transmembrane helix</keyword>
<name>A0A7Z8Y9H2_9ACTO</name>
<organism evidence="2 3">
    <name type="scientific">Actinobaculum suis</name>
    <dbReference type="NCBI Taxonomy" id="1657"/>
    <lineage>
        <taxon>Bacteria</taxon>
        <taxon>Bacillati</taxon>
        <taxon>Actinomycetota</taxon>
        <taxon>Actinomycetes</taxon>
        <taxon>Actinomycetales</taxon>
        <taxon>Actinomycetaceae</taxon>
        <taxon>Actinobaculum</taxon>
    </lineage>
</organism>